<keyword evidence="4" id="KW-1003">Cell membrane</keyword>
<dbReference type="PANTHER" id="PTHR39583">
    <property type="entry name" value="TYPE II SECRETION SYSTEM PROTEIN J-RELATED"/>
    <property type="match status" value="1"/>
</dbReference>
<dbReference type="InterPro" id="IPR045584">
    <property type="entry name" value="Pilin-like"/>
</dbReference>
<dbReference type="KEGG" id="kge:TQ33_0270"/>
<evidence type="ECO:0000313" key="12">
    <source>
        <dbReference type="EMBL" id="AKE51259.1"/>
    </source>
</evidence>
<feature type="transmembrane region" description="Helical" evidence="11">
    <location>
        <begin position="12"/>
        <end position="33"/>
    </location>
</feature>
<dbReference type="Pfam" id="PF07963">
    <property type="entry name" value="N_methyl"/>
    <property type="match status" value="1"/>
</dbReference>
<dbReference type="HOGENOM" id="CLU_093850_1_2_6"/>
<dbReference type="PANTHER" id="PTHR39583:SF2">
    <property type="entry name" value="TYPE II SECRETION SYSTEM PROTEIN J"/>
    <property type="match status" value="1"/>
</dbReference>
<dbReference type="GO" id="GO:0015627">
    <property type="term" value="C:type II protein secretion system complex"/>
    <property type="evidence" value="ECO:0007669"/>
    <property type="project" value="InterPro"/>
</dbReference>
<gene>
    <name evidence="12" type="ORF">TQ33_0270</name>
</gene>
<dbReference type="InterPro" id="IPR010055">
    <property type="entry name" value="T2SS_protein-GspJ"/>
</dbReference>
<dbReference type="Gene3D" id="2.10.70.20">
    <property type="entry name" value="gspk-gspi-gspj complex like domains"/>
    <property type="match status" value="1"/>
</dbReference>
<dbReference type="GO" id="GO:0015628">
    <property type="term" value="P:protein secretion by the type II secretion system"/>
    <property type="evidence" value="ECO:0007669"/>
    <property type="project" value="InterPro"/>
</dbReference>
<dbReference type="STRING" id="914150.TQ33_0270"/>
<accession>A0A0F6TPQ1</accession>
<dbReference type="GO" id="GO:0005886">
    <property type="term" value="C:plasma membrane"/>
    <property type="evidence" value="ECO:0007669"/>
    <property type="project" value="UniProtKB-SubCell"/>
</dbReference>
<proteinExistence type="inferred from homology"/>
<feature type="region of interest" description="Disordered" evidence="10">
    <location>
        <begin position="203"/>
        <end position="241"/>
    </location>
</feature>
<evidence type="ECO:0000256" key="4">
    <source>
        <dbReference type="ARBA" id="ARBA00022475"/>
    </source>
</evidence>
<dbReference type="Gene3D" id="3.10.610.10">
    <property type="entry name" value="GSPII I/J protein-like"/>
    <property type="match status" value="1"/>
</dbReference>
<keyword evidence="6" id="KW-0997">Cell inner membrane</keyword>
<organism evidence="12 13">
    <name type="scientific">Kangiella geojedonensis</name>
    <dbReference type="NCBI Taxonomy" id="914150"/>
    <lineage>
        <taxon>Bacteria</taxon>
        <taxon>Pseudomonadati</taxon>
        <taxon>Pseudomonadota</taxon>
        <taxon>Gammaproteobacteria</taxon>
        <taxon>Kangiellales</taxon>
        <taxon>Kangiellaceae</taxon>
        <taxon>Kangiella</taxon>
    </lineage>
</organism>
<sequence length="241" mass="28162">MIRSNKVKAFTLTEVLIALFIFSVVLAGALQIFNFIQVRSEANDKQIERLREVQLAFRQLEEDIRYMVPRDRRDVFGDRAPLLKAESQSANNYIEFTRSGWRNPAKIKRSNLQHVKYEFVDDRIERHHWIFVDSARDDQELSRDFLTQVEEFHLEFLTEGTWKKEWLVDDDQRLAMPEAIKVTVVLEDYGELYRLFPMPRFEVSAGDDTERQPSTPNGRDGGNNDQDTGDGRGKSLRSDDS</sequence>
<dbReference type="OrthoDB" id="9794345at2"/>
<keyword evidence="7 11" id="KW-0812">Transmembrane</keyword>
<dbReference type="RefSeq" id="WP_046560465.1">
    <property type="nucleotide sequence ID" value="NZ_CP010975.1"/>
</dbReference>
<name>A0A0F6TPQ1_9GAMM</name>
<evidence type="ECO:0000256" key="8">
    <source>
        <dbReference type="ARBA" id="ARBA00022989"/>
    </source>
</evidence>
<dbReference type="InterPro" id="IPR012902">
    <property type="entry name" value="N_methyl_site"/>
</dbReference>
<evidence type="ECO:0000256" key="3">
    <source>
        <dbReference type="ARBA" id="ARBA00021539"/>
    </source>
</evidence>
<protein>
    <recommendedName>
        <fullName evidence="3">Type II secretion system protein J</fullName>
    </recommendedName>
</protein>
<dbReference type="NCBIfam" id="TIGR02532">
    <property type="entry name" value="IV_pilin_GFxxxE"/>
    <property type="match status" value="1"/>
</dbReference>
<feature type="compositionally biased region" description="Basic and acidic residues" evidence="10">
    <location>
        <begin position="229"/>
        <end position="241"/>
    </location>
</feature>
<evidence type="ECO:0000256" key="5">
    <source>
        <dbReference type="ARBA" id="ARBA00022481"/>
    </source>
</evidence>
<evidence type="ECO:0000256" key="10">
    <source>
        <dbReference type="SAM" id="MobiDB-lite"/>
    </source>
</evidence>
<keyword evidence="13" id="KW-1185">Reference proteome</keyword>
<dbReference type="AlphaFoldDB" id="A0A0F6TPQ1"/>
<evidence type="ECO:0000256" key="9">
    <source>
        <dbReference type="ARBA" id="ARBA00023136"/>
    </source>
</evidence>
<dbReference type="InterPro" id="IPR051621">
    <property type="entry name" value="T2SS_protein_J"/>
</dbReference>
<evidence type="ECO:0000256" key="2">
    <source>
        <dbReference type="ARBA" id="ARBA00011084"/>
    </source>
</evidence>
<comment type="similarity">
    <text evidence="2">Belongs to the GSP J family.</text>
</comment>
<dbReference type="EMBL" id="CP010975">
    <property type="protein sequence ID" value="AKE51259.1"/>
    <property type="molecule type" value="Genomic_DNA"/>
</dbReference>
<evidence type="ECO:0000256" key="6">
    <source>
        <dbReference type="ARBA" id="ARBA00022519"/>
    </source>
</evidence>
<comment type="subcellular location">
    <subcellularLocation>
        <location evidence="1">Cell inner membrane</location>
        <topology evidence="1">Single-pass membrane protein</topology>
    </subcellularLocation>
</comment>
<dbReference type="Proteomes" id="UP000034071">
    <property type="component" value="Chromosome"/>
</dbReference>
<dbReference type="Pfam" id="PF11612">
    <property type="entry name" value="T2SSJ"/>
    <property type="match status" value="1"/>
</dbReference>
<reference evidence="12 13" key="1">
    <citation type="submission" date="2015-02" db="EMBL/GenBank/DDBJ databases">
        <title>Complete genome sequence of Kangiella geojedonensis strain YCS-5T.</title>
        <authorList>
            <person name="Kim K.M."/>
        </authorList>
    </citation>
    <scope>NUCLEOTIDE SEQUENCE [LARGE SCALE GENOMIC DNA]</scope>
    <source>
        <strain evidence="12 13">YCS-5</strain>
    </source>
</reference>
<keyword evidence="5" id="KW-0488">Methylation</keyword>
<keyword evidence="8 11" id="KW-1133">Transmembrane helix</keyword>
<evidence type="ECO:0000256" key="11">
    <source>
        <dbReference type="SAM" id="Phobius"/>
    </source>
</evidence>
<evidence type="ECO:0000313" key="13">
    <source>
        <dbReference type="Proteomes" id="UP000034071"/>
    </source>
</evidence>
<evidence type="ECO:0000256" key="1">
    <source>
        <dbReference type="ARBA" id="ARBA00004377"/>
    </source>
</evidence>
<keyword evidence="9 11" id="KW-0472">Membrane</keyword>
<dbReference type="NCBIfam" id="TIGR01711">
    <property type="entry name" value="gspJ"/>
    <property type="match status" value="1"/>
</dbReference>
<dbReference type="SUPFAM" id="SSF54523">
    <property type="entry name" value="Pili subunits"/>
    <property type="match status" value="1"/>
</dbReference>
<evidence type="ECO:0000256" key="7">
    <source>
        <dbReference type="ARBA" id="ARBA00022692"/>
    </source>
</evidence>